<protein>
    <recommendedName>
        <fullName evidence="2">DUF4187 domain-containing protein</fullName>
    </recommendedName>
</protein>
<organism evidence="3 4">
    <name type="scientific">Pholiota conissans</name>
    <dbReference type="NCBI Taxonomy" id="109636"/>
    <lineage>
        <taxon>Eukaryota</taxon>
        <taxon>Fungi</taxon>
        <taxon>Dikarya</taxon>
        <taxon>Basidiomycota</taxon>
        <taxon>Agaricomycotina</taxon>
        <taxon>Agaricomycetes</taxon>
        <taxon>Agaricomycetidae</taxon>
        <taxon>Agaricales</taxon>
        <taxon>Agaricineae</taxon>
        <taxon>Strophariaceae</taxon>
        <taxon>Pholiota</taxon>
    </lineage>
</organism>
<keyword evidence="4" id="KW-1185">Reference proteome</keyword>
<gene>
    <name evidence="3" type="ORF">BDN70DRAFT_873137</name>
</gene>
<evidence type="ECO:0000256" key="1">
    <source>
        <dbReference type="SAM" id="MobiDB-lite"/>
    </source>
</evidence>
<proteinExistence type="predicted"/>
<sequence length="369" mass="41349">MSADDDDDDYLSEKFLVNTSTAPSKPTTYSQIRKEAQKKAQLKNEQNRHKSRRQLELEAREEGLSKSLFERAKEEEASGTGSGNKALSIMMKMGFKPGQSLGNTGDHDAPGPPIKTPPLASDEHESLSTVLSGGSQSSAPTPSESRTKHKTEPLPLQEWEGRKGIGLGKRARSPSAAERLTKMAKMAKDMDHRDFRDRARDEYKNRQAEGRLVPAQSTCMTLDEQMGKSFSVLWLNPNNLDTFPPGLLEALTLHSNNLAVIPERQGDSIQSRLRKQMQADALQPITDDLDLPEDHAEQMKSSLAAEDQFSPEVLEEATQFLRLQAQDRLHLVLSYLRDKHAYCFWCGVTYESEEELQQQCPGPEEDDHD</sequence>
<reference evidence="3" key="1">
    <citation type="submission" date="2020-11" db="EMBL/GenBank/DDBJ databases">
        <authorList>
            <consortium name="DOE Joint Genome Institute"/>
            <person name="Ahrendt S."/>
            <person name="Riley R."/>
            <person name="Andreopoulos W."/>
            <person name="Labutti K."/>
            <person name="Pangilinan J."/>
            <person name="Ruiz-Duenas F.J."/>
            <person name="Barrasa J.M."/>
            <person name="Sanchez-Garcia M."/>
            <person name="Camarero S."/>
            <person name="Miyauchi S."/>
            <person name="Serrano A."/>
            <person name="Linde D."/>
            <person name="Babiker R."/>
            <person name="Drula E."/>
            <person name="Ayuso-Fernandez I."/>
            <person name="Pacheco R."/>
            <person name="Padilla G."/>
            <person name="Ferreira P."/>
            <person name="Barriuso J."/>
            <person name="Kellner H."/>
            <person name="Castanera R."/>
            <person name="Alfaro M."/>
            <person name="Ramirez L."/>
            <person name="Pisabarro A.G."/>
            <person name="Kuo A."/>
            <person name="Tritt A."/>
            <person name="Lipzen A."/>
            <person name="He G."/>
            <person name="Yan M."/>
            <person name="Ng V."/>
            <person name="Cullen D."/>
            <person name="Martin F."/>
            <person name="Rosso M.-N."/>
            <person name="Henrissat B."/>
            <person name="Hibbett D."/>
            <person name="Martinez A.T."/>
            <person name="Grigoriev I.V."/>
        </authorList>
    </citation>
    <scope>NUCLEOTIDE SEQUENCE</scope>
    <source>
        <strain evidence="3">CIRM-BRFM 674</strain>
    </source>
</reference>
<dbReference type="PANTHER" id="PTHR21032:SF0">
    <property type="entry name" value="G PATCH DOMAIN-CONTAINING PROTEIN 11"/>
    <property type="match status" value="1"/>
</dbReference>
<evidence type="ECO:0000259" key="2">
    <source>
        <dbReference type="SMART" id="SM01173"/>
    </source>
</evidence>
<dbReference type="InterPro" id="IPR039249">
    <property type="entry name" value="GPATCH11"/>
</dbReference>
<dbReference type="Pfam" id="PF13821">
    <property type="entry name" value="DUF4187"/>
    <property type="match status" value="1"/>
</dbReference>
<evidence type="ECO:0000313" key="3">
    <source>
        <dbReference type="EMBL" id="KAF9483997.1"/>
    </source>
</evidence>
<dbReference type="SMART" id="SM01173">
    <property type="entry name" value="DUF4187"/>
    <property type="match status" value="1"/>
</dbReference>
<evidence type="ECO:0000313" key="4">
    <source>
        <dbReference type="Proteomes" id="UP000807469"/>
    </source>
</evidence>
<dbReference type="AlphaFoldDB" id="A0A9P6CYE5"/>
<feature type="compositionally biased region" description="Polar residues" evidence="1">
    <location>
        <begin position="127"/>
        <end position="144"/>
    </location>
</feature>
<feature type="compositionally biased region" description="Acidic residues" evidence="1">
    <location>
        <begin position="1"/>
        <end position="10"/>
    </location>
</feature>
<dbReference type="EMBL" id="MU155148">
    <property type="protein sequence ID" value="KAF9483997.1"/>
    <property type="molecule type" value="Genomic_DNA"/>
</dbReference>
<dbReference type="GO" id="GO:0000776">
    <property type="term" value="C:kinetochore"/>
    <property type="evidence" value="ECO:0007669"/>
    <property type="project" value="TreeGrafter"/>
</dbReference>
<feature type="compositionally biased region" description="Basic and acidic residues" evidence="1">
    <location>
        <begin position="45"/>
        <end position="76"/>
    </location>
</feature>
<feature type="domain" description="DUF4187" evidence="2">
    <location>
        <begin position="314"/>
        <end position="368"/>
    </location>
</feature>
<dbReference type="OrthoDB" id="786951at2759"/>
<dbReference type="InterPro" id="IPR025239">
    <property type="entry name" value="DUF4187"/>
</dbReference>
<feature type="region of interest" description="Disordered" evidence="1">
    <location>
        <begin position="1"/>
        <end position="154"/>
    </location>
</feature>
<feature type="compositionally biased region" description="Polar residues" evidence="1">
    <location>
        <begin position="17"/>
        <end position="31"/>
    </location>
</feature>
<comment type="caution">
    <text evidence="3">The sequence shown here is derived from an EMBL/GenBank/DDBJ whole genome shotgun (WGS) entry which is preliminary data.</text>
</comment>
<dbReference type="PANTHER" id="PTHR21032">
    <property type="entry name" value="G PATCH DOMAIN-CONTAINING PROTEIN 11"/>
    <property type="match status" value="1"/>
</dbReference>
<dbReference type="Proteomes" id="UP000807469">
    <property type="component" value="Unassembled WGS sequence"/>
</dbReference>
<name>A0A9P6CYE5_9AGAR</name>
<accession>A0A9P6CYE5</accession>